<name>A0A5I5A6B9_SALET</name>
<gene>
    <name evidence="2" type="ORF">E0T03_24550</name>
</gene>
<organism evidence="2">
    <name type="scientific">Salmonella enterica subsp. enterica serovar Vitkin</name>
    <dbReference type="NCBI Taxonomy" id="2565162"/>
    <lineage>
        <taxon>Bacteria</taxon>
        <taxon>Pseudomonadati</taxon>
        <taxon>Pseudomonadota</taxon>
        <taxon>Gammaproteobacteria</taxon>
        <taxon>Enterobacterales</taxon>
        <taxon>Enterobacteriaceae</taxon>
        <taxon>Salmonella</taxon>
    </lineage>
</organism>
<comment type="caution">
    <text evidence="2">The sequence shown here is derived from an EMBL/GenBank/DDBJ whole genome shotgun (WGS) entry which is preliminary data.</text>
</comment>
<feature type="region of interest" description="Disordered" evidence="1">
    <location>
        <begin position="1"/>
        <end position="53"/>
    </location>
</feature>
<sequence>MNGKAKKGGQTGINGQQYKGGQFLPASKHTVKGQLRTRKGSSKQRSALTEPGKVELLPPGKKAIFGTIRAFVQIEYGTMTITASDHSLSAYGYTRDSMQALVDLYNTGERLIAAHDHNEADNV</sequence>
<dbReference type="Proteomes" id="UP000839561">
    <property type="component" value="Unassembled WGS sequence"/>
</dbReference>
<protein>
    <submittedName>
        <fullName evidence="2">Uncharacterized protein</fullName>
    </submittedName>
</protein>
<evidence type="ECO:0000256" key="1">
    <source>
        <dbReference type="SAM" id="MobiDB-lite"/>
    </source>
</evidence>
<dbReference type="EMBL" id="AAIONP010000040">
    <property type="protein sequence ID" value="ECG4923089.1"/>
    <property type="molecule type" value="Genomic_DNA"/>
</dbReference>
<feature type="compositionally biased region" description="Basic residues" evidence="1">
    <location>
        <begin position="29"/>
        <end position="42"/>
    </location>
</feature>
<evidence type="ECO:0000313" key="2">
    <source>
        <dbReference type="EMBL" id="ECG4923089.1"/>
    </source>
</evidence>
<proteinExistence type="predicted"/>
<reference evidence="2" key="1">
    <citation type="submission" date="2019-03" db="EMBL/GenBank/DDBJ databases">
        <authorList>
            <person name="Ashton P.M."/>
            <person name="Dallman T."/>
            <person name="Nair S."/>
            <person name="De Pinna E."/>
            <person name="Peters T."/>
            <person name="Grant K."/>
        </authorList>
    </citation>
    <scope>NUCLEOTIDE SEQUENCE [LARGE SCALE GENOMIC DNA]</scope>
    <source>
        <strain evidence="2">313260</strain>
    </source>
</reference>
<dbReference type="AlphaFoldDB" id="A0A5I5A6B9"/>
<accession>A0A5I5A6B9</accession>